<evidence type="ECO:0000313" key="1">
    <source>
        <dbReference type="EMBL" id="EHK53631.1"/>
    </source>
</evidence>
<dbReference type="Proteomes" id="UP000003250">
    <property type="component" value="Unassembled WGS sequence"/>
</dbReference>
<evidence type="ECO:0000313" key="2">
    <source>
        <dbReference type="Proteomes" id="UP000003250"/>
    </source>
</evidence>
<name>H0I085_9HYPH</name>
<dbReference type="AlphaFoldDB" id="H0I085"/>
<dbReference type="EMBL" id="AHAM01000262">
    <property type="protein sequence ID" value="EHK53631.1"/>
    <property type="molecule type" value="Genomic_DNA"/>
</dbReference>
<protein>
    <submittedName>
        <fullName evidence="1">Uncharacterized protein</fullName>
    </submittedName>
</protein>
<keyword evidence="2" id="KW-1185">Reference proteome</keyword>
<proteinExistence type="predicted"/>
<organism evidence="1 2">
    <name type="scientific">Mesorhizobium alhagi CCNWXJ12-2</name>
    <dbReference type="NCBI Taxonomy" id="1107882"/>
    <lineage>
        <taxon>Bacteria</taxon>
        <taxon>Pseudomonadati</taxon>
        <taxon>Pseudomonadota</taxon>
        <taxon>Alphaproteobacteria</taxon>
        <taxon>Hyphomicrobiales</taxon>
        <taxon>Phyllobacteriaceae</taxon>
        <taxon>Allomesorhizobium</taxon>
    </lineage>
</organism>
<accession>H0I085</accession>
<sequence length="87" mass="9785">MQGGAVATATPLIGLHDDLTVVLQEVIKERVNLVFDQPGEINIVVPTLPNDVLTRDDLIKYLRDYHRYGQGRHYHDELATAVLFGCR</sequence>
<reference evidence="1 2" key="1">
    <citation type="journal article" date="2012" name="J. Bacteriol.">
        <title>Draft Genome Sequence of Mesorhizobium alhagi CCNWXJ12-2T, a Novel Salt-Resistant Species Isolated from the Desert of Northwestern China.</title>
        <authorList>
            <person name="Zhou M."/>
            <person name="Chen W."/>
            <person name="Chen H."/>
            <person name="Wei G."/>
        </authorList>
    </citation>
    <scope>NUCLEOTIDE SEQUENCE [LARGE SCALE GENOMIC DNA]</scope>
    <source>
        <strain evidence="1 2">CCNWXJ12-2</strain>
    </source>
</reference>
<gene>
    <name evidence="1" type="ORF">MAXJ12_29360</name>
</gene>